<organism evidence="11 12">
    <name type="scientific">Candidatus Aquicultor secundus</name>
    <dbReference type="NCBI Taxonomy" id="1973895"/>
    <lineage>
        <taxon>Bacteria</taxon>
        <taxon>Bacillati</taxon>
        <taxon>Actinomycetota</taxon>
        <taxon>Candidatus Aquicultoria</taxon>
        <taxon>Candidatus Aquicultorales</taxon>
        <taxon>Candidatus Aquicultoraceae</taxon>
        <taxon>Candidatus Aquicultor</taxon>
    </lineage>
</organism>
<protein>
    <recommendedName>
        <fullName evidence="10">OmpA-like domain-containing protein</fullName>
    </recommendedName>
</protein>
<evidence type="ECO:0000256" key="5">
    <source>
        <dbReference type="ARBA" id="ARBA00022989"/>
    </source>
</evidence>
<dbReference type="Proteomes" id="UP000230956">
    <property type="component" value="Unassembled WGS sequence"/>
</dbReference>
<comment type="similarity">
    <text evidence="2">Belongs to the MotB family.</text>
</comment>
<evidence type="ECO:0000256" key="4">
    <source>
        <dbReference type="ARBA" id="ARBA00022692"/>
    </source>
</evidence>
<evidence type="ECO:0000256" key="7">
    <source>
        <dbReference type="PROSITE-ProRule" id="PRU00473"/>
    </source>
</evidence>
<dbReference type="Gene3D" id="3.30.1330.60">
    <property type="entry name" value="OmpA-like domain"/>
    <property type="match status" value="1"/>
</dbReference>
<evidence type="ECO:0000259" key="10">
    <source>
        <dbReference type="PROSITE" id="PS51123"/>
    </source>
</evidence>
<dbReference type="SUPFAM" id="SSF103088">
    <property type="entry name" value="OmpA-like"/>
    <property type="match status" value="1"/>
</dbReference>
<dbReference type="PRINTS" id="PR01023">
    <property type="entry name" value="NAFLGMOTY"/>
</dbReference>
<dbReference type="PROSITE" id="PS51123">
    <property type="entry name" value="OMPA_2"/>
    <property type="match status" value="1"/>
</dbReference>
<comment type="subcellular location">
    <subcellularLocation>
        <location evidence="1">Cell membrane</location>
        <topology evidence="1">Single-pass membrane protein</topology>
    </subcellularLocation>
</comment>
<dbReference type="InterPro" id="IPR050330">
    <property type="entry name" value="Bact_OuterMem_StrucFunc"/>
</dbReference>
<accession>A0A2M7T6Z5</accession>
<reference evidence="12" key="1">
    <citation type="submission" date="2017-09" db="EMBL/GenBank/DDBJ databases">
        <title>Depth-based differentiation of microbial function through sediment-hosted aquifers and enrichment of novel symbionts in the deep terrestrial subsurface.</title>
        <authorList>
            <person name="Probst A.J."/>
            <person name="Ladd B."/>
            <person name="Jarett J.K."/>
            <person name="Geller-Mcgrath D.E."/>
            <person name="Sieber C.M.K."/>
            <person name="Emerson J.B."/>
            <person name="Anantharaman K."/>
            <person name="Thomas B.C."/>
            <person name="Malmstrom R."/>
            <person name="Stieglmeier M."/>
            <person name="Klingl A."/>
            <person name="Woyke T."/>
            <person name="Ryan C.M."/>
            <person name="Banfield J.F."/>
        </authorList>
    </citation>
    <scope>NUCLEOTIDE SEQUENCE [LARGE SCALE GENOMIC DNA]</scope>
</reference>
<feature type="region of interest" description="Disordered" evidence="8">
    <location>
        <begin position="269"/>
        <end position="291"/>
    </location>
</feature>
<dbReference type="CDD" id="cd07185">
    <property type="entry name" value="OmpA_C-like"/>
    <property type="match status" value="1"/>
</dbReference>
<dbReference type="PANTHER" id="PTHR30329">
    <property type="entry name" value="STATOR ELEMENT OF FLAGELLAR MOTOR COMPLEX"/>
    <property type="match status" value="1"/>
</dbReference>
<proteinExistence type="inferred from homology"/>
<keyword evidence="3" id="KW-1003">Cell membrane</keyword>
<evidence type="ECO:0000256" key="2">
    <source>
        <dbReference type="ARBA" id="ARBA00008914"/>
    </source>
</evidence>
<dbReference type="InterPro" id="IPR025713">
    <property type="entry name" value="MotB-like_N_dom"/>
</dbReference>
<dbReference type="InterPro" id="IPR036737">
    <property type="entry name" value="OmpA-like_sf"/>
</dbReference>
<sequence length="291" mass="31780">MGRSSQKSDGHDGPSMERWLLTYADLITLLMAFFVIMYAMSNVDASKYSAMAQSLKIALGVEDRSPGLISTMMTGQKPGNDKTLSLKDKNKDKATAQMQQIQQKLNTRNPAEEKEFAAMISKIKAYAKMKGIVANVDVKEDGRGIVINLSDKVLFESGKADLSPTAKAMLDDIAGILFSSSKSIKVEGHTDNIPINNERYPSNWQLSTDRATSVIMYWLSKYPADAGRLSAAGYGQYRPVASNATPSGRAKNRRVEIIVLRDLISKGEPGTFSTTQSSNNLGEKLPTAAKK</sequence>
<evidence type="ECO:0000256" key="6">
    <source>
        <dbReference type="ARBA" id="ARBA00023136"/>
    </source>
</evidence>
<evidence type="ECO:0000256" key="9">
    <source>
        <dbReference type="SAM" id="Phobius"/>
    </source>
</evidence>
<evidence type="ECO:0000256" key="8">
    <source>
        <dbReference type="SAM" id="MobiDB-lite"/>
    </source>
</evidence>
<evidence type="ECO:0000313" key="12">
    <source>
        <dbReference type="Proteomes" id="UP000230956"/>
    </source>
</evidence>
<gene>
    <name evidence="11" type="ORF">COY37_07620</name>
</gene>
<keyword evidence="6 7" id="KW-0472">Membrane</keyword>
<feature type="domain" description="OmpA-like" evidence="10">
    <location>
        <begin position="142"/>
        <end position="263"/>
    </location>
</feature>
<dbReference type="RefSeq" id="WP_286677776.1">
    <property type="nucleotide sequence ID" value="NZ_MNXI01000031.1"/>
</dbReference>
<evidence type="ECO:0000256" key="3">
    <source>
        <dbReference type="ARBA" id="ARBA00022475"/>
    </source>
</evidence>
<dbReference type="AlphaFoldDB" id="A0A2M7T6Z5"/>
<keyword evidence="4 9" id="KW-0812">Transmembrane</keyword>
<evidence type="ECO:0000313" key="11">
    <source>
        <dbReference type="EMBL" id="PIZ37229.1"/>
    </source>
</evidence>
<feature type="transmembrane region" description="Helical" evidence="9">
    <location>
        <begin position="20"/>
        <end position="40"/>
    </location>
</feature>
<feature type="compositionally biased region" description="Polar residues" evidence="8">
    <location>
        <begin position="271"/>
        <end position="281"/>
    </location>
</feature>
<keyword evidence="5 9" id="KW-1133">Transmembrane helix</keyword>
<dbReference type="EMBL" id="PFNG01000177">
    <property type="protein sequence ID" value="PIZ37229.1"/>
    <property type="molecule type" value="Genomic_DNA"/>
</dbReference>
<dbReference type="InterPro" id="IPR006665">
    <property type="entry name" value="OmpA-like"/>
</dbReference>
<comment type="caution">
    <text evidence="11">The sequence shown here is derived from an EMBL/GenBank/DDBJ whole genome shotgun (WGS) entry which is preliminary data.</text>
</comment>
<dbReference type="Pfam" id="PF13677">
    <property type="entry name" value="MotB_plug"/>
    <property type="match status" value="1"/>
</dbReference>
<evidence type="ECO:0000256" key="1">
    <source>
        <dbReference type="ARBA" id="ARBA00004162"/>
    </source>
</evidence>
<dbReference type="PANTHER" id="PTHR30329:SF21">
    <property type="entry name" value="LIPOPROTEIN YIAD-RELATED"/>
    <property type="match status" value="1"/>
</dbReference>
<dbReference type="Pfam" id="PF00691">
    <property type="entry name" value="OmpA"/>
    <property type="match status" value="1"/>
</dbReference>
<dbReference type="GO" id="GO:0005886">
    <property type="term" value="C:plasma membrane"/>
    <property type="evidence" value="ECO:0007669"/>
    <property type="project" value="UniProtKB-SubCell"/>
</dbReference>
<name>A0A2M7T6Z5_9ACTN</name>